<dbReference type="InterPro" id="IPR036138">
    <property type="entry name" value="PBP_dimer_sf"/>
</dbReference>
<organism evidence="13 15">
    <name type="scientific">Anaerotruncus colihominis</name>
    <dbReference type="NCBI Taxonomy" id="169435"/>
    <lineage>
        <taxon>Bacteria</taxon>
        <taxon>Bacillati</taxon>
        <taxon>Bacillota</taxon>
        <taxon>Clostridia</taxon>
        <taxon>Eubacteriales</taxon>
        <taxon>Oscillospiraceae</taxon>
        <taxon>Anaerotruncus</taxon>
    </lineage>
</organism>
<dbReference type="Pfam" id="PF03717">
    <property type="entry name" value="PBP_dimer"/>
    <property type="match status" value="1"/>
</dbReference>
<protein>
    <submittedName>
        <fullName evidence="13 14">Penicillin-binding protein</fullName>
    </submittedName>
</protein>
<dbReference type="Proteomes" id="UP000260828">
    <property type="component" value="Unassembled WGS sequence"/>
</dbReference>
<evidence type="ECO:0000256" key="4">
    <source>
        <dbReference type="ARBA" id="ARBA00022475"/>
    </source>
</evidence>
<dbReference type="RefSeq" id="WP_006876709.1">
    <property type="nucleotide sequence ID" value="NZ_CABIWA010000005.1"/>
</dbReference>
<evidence type="ECO:0000256" key="1">
    <source>
        <dbReference type="ARBA" id="ARBA00004167"/>
    </source>
</evidence>
<reference evidence="13 15" key="1">
    <citation type="submission" date="2015-09" db="EMBL/GenBank/DDBJ databases">
        <authorList>
            <consortium name="Pathogen Informatics"/>
        </authorList>
    </citation>
    <scope>NUCLEOTIDE SEQUENCE [LARGE SCALE GENOMIC DNA]</scope>
    <source>
        <strain evidence="13 15">2789STDY5834939</strain>
    </source>
</reference>
<dbReference type="InterPro" id="IPR001460">
    <property type="entry name" value="PCN-bd_Tpept"/>
</dbReference>
<dbReference type="Gene3D" id="3.90.1310.10">
    <property type="entry name" value="Penicillin-binding protein 2a (Domain 2)"/>
    <property type="match status" value="1"/>
</dbReference>
<keyword evidence="5" id="KW-0812">Transmembrane</keyword>
<keyword evidence="8" id="KW-1133">Transmembrane helix</keyword>
<keyword evidence="4" id="KW-1003">Cell membrane</keyword>
<keyword evidence="10" id="KW-0961">Cell wall biogenesis/degradation</keyword>
<keyword evidence="7" id="KW-0573">Peptidoglycan synthesis</keyword>
<dbReference type="Proteomes" id="UP000095765">
    <property type="component" value="Unassembled WGS sequence"/>
</dbReference>
<dbReference type="PANTHER" id="PTHR30627">
    <property type="entry name" value="PEPTIDOGLYCAN D,D-TRANSPEPTIDASE"/>
    <property type="match status" value="1"/>
</dbReference>
<dbReference type="InterPro" id="IPR012338">
    <property type="entry name" value="Beta-lactam/transpept-like"/>
</dbReference>
<evidence type="ECO:0000259" key="12">
    <source>
        <dbReference type="Pfam" id="PF03717"/>
    </source>
</evidence>
<evidence type="ECO:0000256" key="10">
    <source>
        <dbReference type="ARBA" id="ARBA00023316"/>
    </source>
</evidence>
<proteinExistence type="inferred from homology"/>
<dbReference type="GO" id="GO:0008658">
    <property type="term" value="F:penicillin binding"/>
    <property type="evidence" value="ECO:0007669"/>
    <property type="project" value="InterPro"/>
</dbReference>
<dbReference type="Gene3D" id="3.40.710.10">
    <property type="entry name" value="DD-peptidase/beta-lactamase superfamily"/>
    <property type="match status" value="1"/>
</dbReference>
<dbReference type="OrthoDB" id="9757901at2"/>
<comment type="subcellular location">
    <subcellularLocation>
        <location evidence="2">Cell membrane</location>
    </subcellularLocation>
    <subcellularLocation>
        <location evidence="1">Membrane</location>
        <topology evidence="1">Single-pass membrane protein</topology>
    </subcellularLocation>
</comment>
<dbReference type="GO" id="GO:0008360">
    <property type="term" value="P:regulation of cell shape"/>
    <property type="evidence" value="ECO:0007669"/>
    <property type="project" value="UniProtKB-KW"/>
</dbReference>
<name>A0A174RYF2_9FIRM</name>
<evidence type="ECO:0000256" key="9">
    <source>
        <dbReference type="ARBA" id="ARBA00023136"/>
    </source>
</evidence>
<dbReference type="EMBL" id="QVME01000006">
    <property type="protein sequence ID" value="RGE66859.1"/>
    <property type="molecule type" value="Genomic_DNA"/>
</dbReference>
<dbReference type="GO" id="GO:0009252">
    <property type="term" value="P:peptidoglycan biosynthetic process"/>
    <property type="evidence" value="ECO:0007669"/>
    <property type="project" value="UniProtKB-KW"/>
</dbReference>
<evidence type="ECO:0000313" key="15">
    <source>
        <dbReference type="Proteomes" id="UP000095765"/>
    </source>
</evidence>
<sequence>MNPKRQSLRAALLLTLLSVVLALYCLRLMQMQVVDGEKIMAEIERGSTTEQVIKAARGEILDRNGRPLASNTIGRDVVINQAYMERGTTNQTILRLIGIMEEANEDWIDNLPITEQEPFAFKEGDVYEASIARLKDALGVAQYATVDDVMSHLIENYGLEDLSPLDARRVAGVRYEMDQRGFSASVPYTFATDIKIETIPKIKERSFEIPGVDVVESTIRQYVAGDVAPHLVGTTGPIYKPQWDEAEKVKNPDNSISAVIGEKTYQMNDQIGKSGAELAFEGYLKGTDGTRRITTNAAGDVIEVAEEHEPVPGNTVVTTIDSRLQKVAQDALESNIKMLQETKKPGRGQEAEAGAAVVVDVNTGELLAAATYPSYNLATYQRDYDQLAATEGEPLFNRALSAAYTPGSSFKPMVAAAALAEGVITPETMYNCTHIYGRFTDVGYSPQCEGYHGMLDVVTALRYSCNIFFYEAGYYLGIDKIDEYGALFGFGQPTGIELAENIGQVASPEVKAASPAYADDPAWRPGDVIQAAIGQQATTISPLQLANYTAAIANGGKRMKVTMLKSVKSYTLDETVYEHEPEVAQLIDEPEAIKTVQEGMIAASRIGTAAGTFANYPITVGSKTGTPERGDGLCNAVFIAYAPAEDPEIAVAVVVEKGWEGYQIAPVAREIFDAYFFTQGDAASDGSGYGTLAP</sequence>
<dbReference type="Gene3D" id="1.10.10.1230">
    <property type="entry name" value="Penicillin-binding protein, N-terminal non-catalytic domain, head sub-domain"/>
    <property type="match status" value="1"/>
</dbReference>
<evidence type="ECO:0000256" key="6">
    <source>
        <dbReference type="ARBA" id="ARBA00022960"/>
    </source>
</evidence>
<reference evidence="14 16" key="2">
    <citation type="submission" date="2018-08" db="EMBL/GenBank/DDBJ databases">
        <title>A genome reference for cultivated species of the human gut microbiota.</title>
        <authorList>
            <person name="Zou Y."/>
            <person name="Xue W."/>
            <person name="Luo G."/>
        </authorList>
    </citation>
    <scope>NUCLEOTIDE SEQUENCE [LARGE SCALE GENOMIC DNA]</scope>
    <source>
        <strain evidence="14 16">TF05-12AC</strain>
    </source>
</reference>
<dbReference type="GO" id="GO:0005886">
    <property type="term" value="C:plasma membrane"/>
    <property type="evidence" value="ECO:0007669"/>
    <property type="project" value="UniProtKB-SubCell"/>
</dbReference>
<evidence type="ECO:0000313" key="13">
    <source>
        <dbReference type="EMBL" id="CUP87940.1"/>
    </source>
</evidence>
<accession>A0A174RYF2</accession>
<evidence type="ECO:0000256" key="2">
    <source>
        <dbReference type="ARBA" id="ARBA00004236"/>
    </source>
</evidence>
<dbReference type="GO" id="GO:0071972">
    <property type="term" value="F:peptidoglycan L,D-transpeptidase activity"/>
    <property type="evidence" value="ECO:0007669"/>
    <property type="project" value="TreeGrafter"/>
</dbReference>
<feature type="domain" description="Penicillin-binding protein transpeptidase" evidence="11">
    <location>
        <begin position="354"/>
        <end position="672"/>
    </location>
</feature>
<dbReference type="PANTHER" id="PTHR30627:SF2">
    <property type="entry name" value="PEPTIDOGLYCAN D,D-TRANSPEPTIDASE MRDA"/>
    <property type="match status" value="1"/>
</dbReference>
<evidence type="ECO:0000313" key="16">
    <source>
        <dbReference type="Proteomes" id="UP000260828"/>
    </source>
</evidence>
<evidence type="ECO:0000259" key="11">
    <source>
        <dbReference type="Pfam" id="PF00905"/>
    </source>
</evidence>
<evidence type="ECO:0000313" key="14">
    <source>
        <dbReference type="EMBL" id="RGE66859.1"/>
    </source>
</evidence>
<dbReference type="GeneID" id="72464059"/>
<dbReference type="InterPro" id="IPR005311">
    <property type="entry name" value="PBP_dimer"/>
</dbReference>
<evidence type="ECO:0000256" key="7">
    <source>
        <dbReference type="ARBA" id="ARBA00022984"/>
    </source>
</evidence>
<keyword evidence="9" id="KW-0472">Membrane</keyword>
<dbReference type="Pfam" id="PF00905">
    <property type="entry name" value="Transpeptidase"/>
    <property type="match status" value="1"/>
</dbReference>
<dbReference type="EMBL" id="CZBE01000015">
    <property type="protein sequence ID" value="CUP87940.1"/>
    <property type="molecule type" value="Genomic_DNA"/>
</dbReference>
<dbReference type="SUPFAM" id="SSF56601">
    <property type="entry name" value="beta-lactamase/transpeptidase-like"/>
    <property type="match status" value="1"/>
</dbReference>
<feature type="domain" description="Penicillin-binding protein dimerisation" evidence="12">
    <location>
        <begin position="53"/>
        <end position="304"/>
    </location>
</feature>
<keyword evidence="6" id="KW-0133">Cell shape</keyword>
<dbReference type="InterPro" id="IPR050515">
    <property type="entry name" value="Beta-lactam/transpept"/>
</dbReference>
<dbReference type="AlphaFoldDB" id="A0A174RYF2"/>
<evidence type="ECO:0000256" key="3">
    <source>
        <dbReference type="ARBA" id="ARBA00007171"/>
    </source>
</evidence>
<evidence type="ECO:0000256" key="5">
    <source>
        <dbReference type="ARBA" id="ARBA00022692"/>
    </source>
</evidence>
<dbReference type="GO" id="GO:0071555">
    <property type="term" value="P:cell wall organization"/>
    <property type="evidence" value="ECO:0007669"/>
    <property type="project" value="UniProtKB-KW"/>
</dbReference>
<dbReference type="SUPFAM" id="SSF56519">
    <property type="entry name" value="Penicillin binding protein dimerisation domain"/>
    <property type="match status" value="1"/>
</dbReference>
<comment type="similarity">
    <text evidence="3">Belongs to the transpeptidase family.</text>
</comment>
<evidence type="ECO:0000256" key="8">
    <source>
        <dbReference type="ARBA" id="ARBA00022989"/>
    </source>
</evidence>
<gene>
    <name evidence="13" type="primary">pbpA_2</name>
    <name evidence="14" type="ORF">DXC40_11455</name>
    <name evidence="13" type="ORF">ERS852551_02254</name>
</gene>